<reference evidence="1" key="1">
    <citation type="submission" date="2022-05" db="EMBL/GenBank/DDBJ databases">
        <title>Chromosome-level genome of Chaenocephalus aceratus.</title>
        <authorList>
            <person name="Park H."/>
        </authorList>
    </citation>
    <scope>NUCLEOTIDE SEQUENCE</scope>
    <source>
        <strain evidence="1">KU_202001</strain>
    </source>
</reference>
<protein>
    <submittedName>
        <fullName evidence="1">Uncharacterized protein</fullName>
    </submittedName>
</protein>
<feature type="non-terminal residue" evidence="1">
    <location>
        <position position="64"/>
    </location>
</feature>
<keyword evidence="2" id="KW-1185">Reference proteome</keyword>
<feature type="non-terminal residue" evidence="1">
    <location>
        <position position="1"/>
    </location>
</feature>
<gene>
    <name evidence="1" type="ORF">KUCAC02_024553</name>
</gene>
<evidence type="ECO:0000313" key="1">
    <source>
        <dbReference type="EMBL" id="KAI4813210.1"/>
    </source>
</evidence>
<name>A0ACB9WJR3_CHAAC</name>
<proteinExistence type="predicted"/>
<sequence>TLHLDHHPHTVRRPGRCRMIGTVHTGSNSIAISLKLLKAQSPSLSSDLFPDALGSIPPTSAHYR</sequence>
<comment type="caution">
    <text evidence="1">The sequence shown here is derived from an EMBL/GenBank/DDBJ whole genome shotgun (WGS) entry which is preliminary data.</text>
</comment>
<dbReference type="EMBL" id="CM043806">
    <property type="protein sequence ID" value="KAI4813210.1"/>
    <property type="molecule type" value="Genomic_DNA"/>
</dbReference>
<accession>A0ACB9WJR3</accession>
<evidence type="ECO:0000313" key="2">
    <source>
        <dbReference type="Proteomes" id="UP001057452"/>
    </source>
</evidence>
<dbReference type="Proteomes" id="UP001057452">
    <property type="component" value="Chromosome 22"/>
</dbReference>
<organism evidence="1 2">
    <name type="scientific">Chaenocephalus aceratus</name>
    <name type="common">Blackfin icefish</name>
    <name type="synonym">Chaenichthys aceratus</name>
    <dbReference type="NCBI Taxonomy" id="36190"/>
    <lineage>
        <taxon>Eukaryota</taxon>
        <taxon>Metazoa</taxon>
        <taxon>Chordata</taxon>
        <taxon>Craniata</taxon>
        <taxon>Vertebrata</taxon>
        <taxon>Euteleostomi</taxon>
        <taxon>Actinopterygii</taxon>
        <taxon>Neopterygii</taxon>
        <taxon>Teleostei</taxon>
        <taxon>Neoteleostei</taxon>
        <taxon>Acanthomorphata</taxon>
        <taxon>Eupercaria</taxon>
        <taxon>Perciformes</taxon>
        <taxon>Notothenioidei</taxon>
        <taxon>Channichthyidae</taxon>
        <taxon>Chaenocephalus</taxon>
    </lineage>
</organism>